<dbReference type="AlphaFoldDB" id="A0A3B6QLB5"/>
<feature type="compositionally biased region" description="Low complexity" evidence="1">
    <location>
        <begin position="82"/>
        <end position="95"/>
    </location>
</feature>
<evidence type="ECO:0000256" key="1">
    <source>
        <dbReference type="SAM" id="MobiDB-lite"/>
    </source>
</evidence>
<dbReference type="Gramene" id="TraesCS6D02G397600.1">
    <property type="protein sequence ID" value="TraesCS6D02G397600.1"/>
    <property type="gene ID" value="TraesCS6D02G397600"/>
</dbReference>
<dbReference type="PROSITE" id="PS50181">
    <property type="entry name" value="FBOX"/>
    <property type="match status" value="1"/>
</dbReference>
<sequence length="561" mass="61218">MPRRSSSPPSRASGAASARRRQPPPSGPGSASCRHPPPSAASARQSPPSGASGAASARRGHPPPPLPAAQSVPARRRGTGARRGAYRSQPASPASEQPPPSRRPEGVAELRRLGKSYSEAVDSAQLLAPARYNLGPPCPPPHIQILPDDLLVEILMRLPPEPIYLFRASHVCKHWRSLIHDARFLCRFHEFHRGTPPVLGFFSNQPSFPFFVSITNTFAGSAVGKIDHDYLSVLDCRHGRALLKCKCCNELLVLDLVTGDTIWLPYPTQLPKQATYNGAVLCVAGHDNCHSCPVLVVLVFSNKVDFITAGCVYSSETGVWGEITSIHMPDSFVVPLPTVLVGNTLYWLLDNDHIIQFDLDKHRLDLIEEVPHSYCKQVIIMPAEDGLVGFAGVDGSSLHLWSRVGSIDGGVPWTRRIIDFEELLGPETSLCHPLLVGYAEDADVIFICADTSVYMIHLKSMVKIERWNELDIVFPIFPYTRFYSPVKALGAYCLAAEPSSFSAVPSLAYSENAVHGDEREDGLLEIVLVGLCPKTMADPQKPDYVFSAHTIGFNPSQGLHG</sequence>
<feature type="compositionally biased region" description="Low complexity" evidence="1">
    <location>
        <begin position="1"/>
        <end position="17"/>
    </location>
</feature>
<dbReference type="PANTHER" id="PTHR32133">
    <property type="entry name" value="OS07G0120400 PROTEIN"/>
    <property type="match status" value="1"/>
</dbReference>
<dbReference type="Gramene" id="TraesCS6D03G0911600.2">
    <property type="protein sequence ID" value="TraesCS6D03G0911600.2.CDS"/>
    <property type="gene ID" value="TraesCS6D03G0911600"/>
</dbReference>
<evidence type="ECO:0000259" key="2">
    <source>
        <dbReference type="PROSITE" id="PS50181"/>
    </source>
</evidence>
<dbReference type="EnsemblPlants" id="TraesCS6D02G397600.1">
    <property type="protein sequence ID" value="TraesCS6D02G397600.1"/>
    <property type="gene ID" value="TraesCS6D02G397600"/>
</dbReference>
<dbReference type="Proteomes" id="UP000019116">
    <property type="component" value="Chromosome 6D"/>
</dbReference>
<feature type="compositionally biased region" description="Low complexity" evidence="1">
    <location>
        <begin position="28"/>
        <end position="57"/>
    </location>
</feature>
<dbReference type="SMART" id="SM00256">
    <property type="entry name" value="FBOX"/>
    <property type="match status" value="1"/>
</dbReference>
<organism evidence="3">
    <name type="scientific">Triticum aestivum</name>
    <name type="common">Wheat</name>
    <dbReference type="NCBI Taxonomy" id="4565"/>
    <lineage>
        <taxon>Eukaryota</taxon>
        <taxon>Viridiplantae</taxon>
        <taxon>Streptophyta</taxon>
        <taxon>Embryophyta</taxon>
        <taxon>Tracheophyta</taxon>
        <taxon>Spermatophyta</taxon>
        <taxon>Magnoliopsida</taxon>
        <taxon>Liliopsida</taxon>
        <taxon>Poales</taxon>
        <taxon>Poaceae</taxon>
        <taxon>BOP clade</taxon>
        <taxon>Pooideae</taxon>
        <taxon>Triticodae</taxon>
        <taxon>Triticeae</taxon>
        <taxon>Triticinae</taxon>
        <taxon>Triticum</taxon>
    </lineage>
</organism>
<name>A0A3B6QLB5_WHEAT</name>
<dbReference type="PROSITE" id="PS51257">
    <property type="entry name" value="PROKAR_LIPOPROTEIN"/>
    <property type="match status" value="1"/>
</dbReference>
<dbReference type="SMR" id="A0A3B6QLB5"/>
<dbReference type="Pfam" id="PF00646">
    <property type="entry name" value="F-box"/>
    <property type="match status" value="1"/>
</dbReference>
<dbReference type="PANTHER" id="PTHR32133:SF335">
    <property type="entry name" value="F-BOX ASSOCIATED DOMAIN-CONTAINING PROTEIN"/>
    <property type="match status" value="1"/>
</dbReference>
<reference evidence="3" key="1">
    <citation type="submission" date="2018-08" db="EMBL/GenBank/DDBJ databases">
        <authorList>
            <person name="Rossello M."/>
        </authorList>
    </citation>
    <scope>NUCLEOTIDE SEQUENCE [LARGE SCALE GENOMIC DNA]</scope>
    <source>
        <strain evidence="3">cv. Chinese Spring</strain>
    </source>
</reference>
<evidence type="ECO:0000313" key="3">
    <source>
        <dbReference type="EnsemblPlants" id="TraesCS6D02G397600.1"/>
    </source>
</evidence>
<feature type="domain" description="F-box" evidence="2">
    <location>
        <begin position="140"/>
        <end position="188"/>
    </location>
</feature>
<feature type="region of interest" description="Disordered" evidence="1">
    <location>
        <begin position="1"/>
        <end position="107"/>
    </location>
</feature>
<evidence type="ECO:0000313" key="4">
    <source>
        <dbReference type="Proteomes" id="UP000019116"/>
    </source>
</evidence>
<gene>
    <name evidence="3" type="primary">LOC123146330</name>
</gene>
<proteinExistence type="predicted"/>
<dbReference type="SUPFAM" id="SSF81383">
    <property type="entry name" value="F-box domain"/>
    <property type="match status" value="1"/>
</dbReference>
<dbReference type="OrthoDB" id="586649at2759"/>
<dbReference type="InterPro" id="IPR001810">
    <property type="entry name" value="F-box_dom"/>
</dbReference>
<reference evidence="3" key="2">
    <citation type="submission" date="2018-10" db="UniProtKB">
        <authorList>
            <consortium name="EnsemblPlants"/>
        </authorList>
    </citation>
    <scope>IDENTIFICATION</scope>
</reference>
<keyword evidence="4" id="KW-1185">Reference proteome</keyword>
<accession>A0A3B6QLB5</accession>
<dbReference type="STRING" id="4565.A0A3B6QLB5"/>
<dbReference type="Gene3D" id="1.20.1280.50">
    <property type="match status" value="1"/>
</dbReference>
<dbReference type="InterPro" id="IPR036047">
    <property type="entry name" value="F-box-like_dom_sf"/>
</dbReference>
<protein>
    <recommendedName>
        <fullName evidence="2">F-box domain-containing protein</fullName>
    </recommendedName>
</protein>